<sequence>MWRRSKGQGVTEGGAGRECLDRVLCQNAGEIFKELDPPPSRQPEGGASRESPKPEDVLSSLQERRPAAHATELSRIGLVLKRKGETIFGRKLCNNMGVVNPRGAHYAPFIRDGAFQNSLYSNEKKKN</sequence>
<protein>
    <submittedName>
        <fullName evidence="2">Uncharacterized protein</fullName>
    </submittedName>
</protein>
<evidence type="ECO:0000313" key="3">
    <source>
        <dbReference type="Proteomes" id="UP000314294"/>
    </source>
</evidence>
<keyword evidence="3" id="KW-1185">Reference proteome</keyword>
<dbReference type="EMBL" id="SRLO01000630">
    <property type="protein sequence ID" value="TNN50127.1"/>
    <property type="molecule type" value="Genomic_DNA"/>
</dbReference>
<accession>A0A4Z2G9A2</accession>
<proteinExistence type="predicted"/>
<feature type="compositionally biased region" description="Basic and acidic residues" evidence="1">
    <location>
        <begin position="50"/>
        <end position="66"/>
    </location>
</feature>
<comment type="caution">
    <text evidence="2">The sequence shown here is derived from an EMBL/GenBank/DDBJ whole genome shotgun (WGS) entry which is preliminary data.</text>
</comment>
<reference evidence="2 3" key="1">
    <citation type="submission" date="2019-03" db="EMBL/GenBank/DDBJ databases">
        <title>First draft genome of Liparis tanakae, snailfish: a comprehensive survey of snailfish specific genes.</title>
        <authorList>
            <person name="Kim W."/>
            <person name="Song I."/>
            <person name="Jeong J.-H."/>
            <person name="Kim D."/>
            <person name="Kim S."/>
            <person name="Ryu S."/>
            <person name="Song J.Y."/>
            <person name="Lee S.K."/>
        </authorList>
    </citation>
    <scope>NUCLEOTIDE SEQUENCE [LARGE SCALE GENOMIC DNA]</scope>
    <source>
        <tissue evidence="2">Muscle</tissue>
    </source>
</reference>
<dbReference type="Proteomes" id="UP000314294">
    <property type="component" value="Unassembled WGS sequence"/>
</dbReference>
<evidence type="ECO:0000256" key="1">
    <source>
        <dbReference type="SAM" id="MobiDB-lite"/>
    </source>
</evidence>
<gene>
    <name evidence="2" type="ORF">EYF80_039671</name>
</gene>
<evidence type="ECO:0000313" key="2">
    <source>
        <dbReference type="EMBL" id="TNN50127.1"/>
    </source>
</evidence>
<name>A0A4Z2G9A2_9TELE</name>
<organism evidence="2 3">
    <name type="scientific">Liparis tanakae</name>
    <name type="common">Tanaka's snailfish</name>
    <dbReference type="NCBI Taxonomy" id="230148"/>
    <lineage>
        <taxon>Eukaryota</taxon>
        <taxon>Metazoa</taxon>
        <taxon>Chordata</taxon>
        <taxon>Craniata</taxon>
        <taxon>Vertebrata</taxon>
        <taxon>Euteleostomi</taxon>
        <taxon>Actinopterygii</taxon>
        <taxon>Neopterygii</taxon>
        <taxon>Teleostei</taxon>
        <taxon>Neoteleostei</taxon>
        <taxon>Acanthomorphata</taxon>
        <taxon>Eupercaria</taxon>
        <taxon>Perciformes</taxon>
        <taxon>Cottioidei</taxon>
        <taxon>Cottales</taxon>
        <taxon>Liparidae</taxon>
        <taxon>Liparis</taxon>
    </lineage>
</organism>
<dbReference type="AlphaFoldDB" id="A0A4Z2G9A2"/>
<feature type="region of interest" description="Disordered" evidence="1">
    <location>
        <begin position="31"/>
        <end position="68"/>
    </location>
</feature>